<accession>A0A1A0VC38</accession>
<feature type="transmembrane region" description="Helical" evidence="1">
    <location>
        <begin position="96"/>
        <end position="114"/>
    </location>
</feature>
<evidence type="ECO:0008006" key="4">
    <source>
        <dbReference type="Google" id="ProtNLM"/>
    </source>
</evidence>
<evidence type="ECO:0000256" key="1">
    <source>
        <dbReference type="SAM" id="Phobius"/>
    </source>
</evidence>
<organism evidence="2 3">
    <name type="scientific">Mycolicibacterium peregrinum</name>
    <name type="common">Mycobacterium peregrinum</name>
    <dbReference type="NCBI Taxonomy" id="43304"/>
    <lineage>
        <taxon>Bacteria</taxon>
        <taxon>Bacillati</taxon>
        <taxon>Actinomycetota</taxon>
        <taxon>Actinomycetes</taxon>
        <taxon>Mycobacteriales</taxon>
        <taxon>Mycobacteriaceae</taxon>
        <taxon>Mycolicibacterium</taxon>
    </lineage>
</organism>
<name>A0A1A0VC38_MYCPR</name>
<proteinExistence type="predicted"/>
<dbReference type="Proteomes" id="UP000094008">
    <property type="component" value="Unassembled WGS sequence"/>
</dbReference>
<comment type="caution">
    <text evidence="2">The sequence shown here is derived from an EMBL/GenBank/DDBJ whole genome shotgun (WGS) entry which is preliminary data.</text>
</comment>
<evidence type="ECO:0000313" key="3">
    <source>
        <dbReference type="Proteomes" id="UP000094008"/>
    </source>
</evidence>
<dbReference type="AlphaFoldDB" id="A0A1A0VC38"/>
<keyword evidence="1" id="KW-0472">Membrane</keyword>
<reference evidence="3" key="1">
    <citation type="submission" date="2016-06" db="EMBL/GenBank/DDBJ databases">
        <authorList>
            <person name="Sutton G."/>
            <person name="Brinkac L."/>
            <person name="Sanka R."/>
            <person name="Adams M."/>
            <person name="Lau E."/>
            <person name="Mehaffy C."/>
            <person name="Tameris M."/>
            <person name="Hatherill M."/>
            <person name="Hanekom W."/>
            <person name="Mahomed H."/>
            <person name="Mcshane H."/>
        </authorList>
    </citation>
    <scope>NUCLEOTIDE SEQUENCE [LARGE SCALE GENOMIC DNA]</scope>
    <source>
        <strain evidence="3">852002-10433_SCH5171157</strain>
    </source>
</reference>
<dbReference type="InterPro" id="IPR021215">
    <property type="entry name" value="DUF2752"/>
</dbReference>
<dbReference type="Pfam" id="PF10825">
    <property type="entry name" value="DUF2752"/>
    <property type="match status" value="1"/>
</dbReference>
<feature type="transmembrane region" description="Helical" evidence="1">
    <location>
        <begin position="54"/>
        <end position="76"/>
    </location>
</feature>
<dbReference type="EMBL" id="LZSY01000192">
    <property type="protein sequence ID" value="OBB80807.1"/>
    <property type="molecule type" value="Genomic_DNA"/>
</dbReference>
<evidence type="ECO:0000313" key="2">
    <source>
        <dbReference type="EMBL" id="OBB80807.1"/>
    </source>
</evidence>
<keyword evidence="1" id="KW-1133">Transmembrane helix</keyword>
<sequence>MAALAGCACLAVWVADPTTPGGLLPTCPTKLLLGIDCPGCGSLRMIYSMLHGDLLAALRFNAVGVIALGLILWAYLAWTYGRIRGRQIASWQHHRWSAMVALVVTMVWFVIRNLPFEPFSALHV</sequence>
<keyword evidence="1" id="KW-0812">Transmembrane</keyword>
<protein>
    <recommendedName>
        <fullName evidence="4">DUF2752 domain-containing protein</fullName>
    </recommendedName>
</protein>
<gene>
    <name evidence="2" type="ORF">A5779_11275</name>
</gene>